<evidence type="ECO:0000256" key="4">
    <source>
        <dbReference type="ARBA" id="ARBA00022729"/>
    </source>
</evidence>
<evidence type="ECO:0000256" key="1">
    <source>
        <dbReference type="ARBA" id="ARBA00004571"/>
    </source>
</evidence>
<comment type="caution">
    <text evidence="8">The sequence shown here is derived from an EMBL/GenBank/DDBJ whole genome shotgun (WGS) entry which is preliminary data.</text>
</comment>
<evidence type="ECO:0000313" key="8">
    <source>
        <dbReference type="EMBL" id="MBR9728352.1"/>
    </source>
</evidence>
<dbReference type="PANTHER" id="PTHR35892:SF2">
    <property type="entry name" value="OUTER MEMBRANE PROTEIN PAGN"/>
    <property type="match status" value="1"/>
</dbReference>
<feature type="signal peptide" evidence="6">
    <location>
        <begin position="1"/>
        <end position="21"/>
    </location>
</feature>
<name>A0ABS5I2V0_9GAMM</name>
<keyword evidence="3" id="KW-0812">Transmembrane</keyword>
<sequence length="190" mass="20096">MKSLSIAAAAVVISMSAPALAEQAPTHNSDNGFYVGGSVSQMTLKDSDDHHSESGAGVGVYGGYQFNHWFALEANLAVSGDLNDNSDTDITAGTLAITPVFTYQFNDVLAAYAKVGVASMAVVADPNYSDDITYSGIGFAYGAGIKAALTDNLYLRVSYDISTGNVEDDDSNDDFDVDIKQFALGMHYQF</sequence>
<comment type="subcellular location">
    <subcellularLocation>
        <location evidence="1">Cell outer membrane</location>
        <topology evidence="1">Multi-pass membrane protein</topology>
    </subcellularLocation>
</comment>
<dbReference type="EMBL" id="JAAIKR010000009">
    <property type="protein sequence ID" value="MBR9728352.1"/>
    <property type="molecule type" value="Genomic_DNA"/>
</dbReference>
<accession>A0ABS5I2V0</accession>
<dbReference type="PANTHER" id="PTHR35892">
    <property type="entry name" value="OUTER MEMBRANE PROTEIN PAGN-RELATED"/>
    <property type="match status" value="1"/>
</dbReference>
<evidence type="ECO:0000313" key="9">
    <source>
        <dbReference type="Proteomes" id="UP000811844"/>
    </source>
</evidence>
<dbReference type="InterPro" id="IPR051723">
    <property type="entry name" value="Bact_OM_Invasion-Related"/>
</dbReference>
<keyword evidence="5" id="KW-0472">Membrane</keyword>
<organism evidence="8 9">
    <name type="scientific">Shewanella intestini</name>
    <dbReference type="NCBI Taxonomy" id="2017544"/>
    <lineage>
        <taxon>Bacteria</taxon>
        <taxon>Pseudomonadati</taxon>
        <taxon>Pseudomonadota</taxon>
        <taxon>Gammaproteobacteria</taxon>
        <taxon>Alteromonadales</taxon>
        <taxon>Shewanellaceae</taxon>
        <taxon>Shewanella</taxon>
    </lineage>
</organism>
<evidence type="ECO:0000256" key="2">
    <source>
        <dbReference type="ARBA" id="ARBA00022452"/>
    </source>
</evidence>
<reference evidence="8 9" key="1">
    <citation type="submission" date="2020-02" db="EMBL/GenBank/DDBJ databases">
        <title>Shewanella WXL01 sp. nov., a marine bacterium isolated from green algae in Luhuitou Fringing Reef (Northern South China Sea).</title>
        <authorList>
            <person name="Wang X."/>
        </authorList>
    </citation>
    <scope>NUCLEOTIDE SEQUENCE [LARGE SCALE GENOMIC DNA]</scope>
    <source>
        <strain evidence="8 9">MCCC 1A01895</strain>
    </source>
</reference>
<dbReference type="InterPro" id="IPR011250">
    <property type="entry name" value="OMP/PagP_B-barrel"/>
</dbReference>
<dbReference type="RefSeq" id="WP_153664765.1">
    <property type="nucleotide sequence ID" value="NZ_JAAIKR010000009.1"/>
</dbReference>
<feature type="chain" id="PRO_5046347040" evidence="6">
    <location>
        <begin position="22"/>
        <end position="190"/>
    </location>
</feature>
<keyword evidence="9" id="KW-1185">Reference proteome</keyword>
<dbReference type="InterPro" id="IPR027385">
    <property type="entry name" value="Beta-barrel_OMP"/>
</dbReference>
<keyword evidence="4 6" id="KW-0732">Signal</keyword>
<gene>
    <name evidence="8" type="ORF">G3R48_10250</name>
</gene>
<dbReference type="Pfam" id="PF13505">
    <property type="entry name" value="OMP_b-brl"/>
    <property type="match status" value="1"/>
</dbReference>
<evidence type="ECO:0000256" key="6">
    <source>
        <dbReference type="SAM" id="SignalP"/>
    </source>
</evidence>
<feature type="domain" description="Outer membrane protein beta-barrel" evidence="7">
    <location>
        <begin position="7"/>
        <end position="190"/>
    </location>
</feature>
<dbReference type="SUPFAM" id="SSF56925">
    <property type="entry name" value="OMPA-like"/>
    <property type="match status" value="1"/>
</dbReference>
<evidence type="ECO:0000256" key="5">
    <source>
        <dbReference type="ARBA" id="ARBA00023136"/>
    </source>
</evidence>
<protein>
    <submittedName>
        <fullName evidence="8">Porin family protein</fullName>
    </submittedName>
</protein>
<proteinExistence type="predicted"/>
<evidence type="ECO:0000256" key="3">
    <source>
        <dbReference type="ARBA" id="ARBA00022692"/>
    </source>
</evidence>
<evidence type="ECO:0000259" key="7">
    <source>
        <dbReference type="Pfam" id="PF13505"/>
    </source>
</evidence>
<dbReference type="Proteomes" id="UP000811844">
    <property type="component" value="Unassembled WGS sequence"/>
</dbReference>
<dbReference type="Gene3D" id="2.40.160.20">
    <property type="match status" value="1"/>
</dbReference>
<keyword evidence="2" id="KW-1134">Transmembrane beta strand</keyword>